<feature type="compositionally biased region" description="Gly residues" evidence="1">
    <location>
        <begin position="90"/>
        <end position="104"/>
    </location>
</feature>
<feature type="compositionally biased region" description="Low complexity" evidence="1">
    <location>
        <begin position="67"/>
        <end position="80"/>
    </location>
</feature>
<accession>A0ABX7CKH3</accession>
<proteinExistence type="predicted"/>
<evidence type="ECO:0000256" key="1">
    <source>
        <dbReference type="SAM" id="MobiDB-lite"/>
    </source>
</evidence>
<reference evidence="2 3" key="1">
    <citation type="submission" date="2021-01" db="EMBL/GenBank/DDBJ databases">
        <title>FDA dAtabase for Regulatory Grade micrObial Sequences (FDA-ARGOS): Supporting development and validation of Infectious Disease Dx tests.</title>
        <authorList>
            <person name="Sproer C."/>
            <person name="Gronow S."/>
            <person name="Severitt S."/>
            <person name="Schroder I."/>
            <person name="Tallon L."/>
            <person name="Sadzewicz L."/>
            <person name="Zhao X."/>
            <person name="Boylan J."/>
            <person name="Ott S."/>
            <person name="Bowen H."/>
            <person name="Vavikolanu K."/>
            <person name="Mehta A."/>
            <person name="Aluvathingal J."/>
            <person name="Nadendla S."/>
            <person name="Lowell S."/>
            <person name="Myers T."/>
            <person name="Yan Y."/>
            <person name="Sichtig H."/>
        </authorList>
    </citation>
    <scope>NUCLEOTIDE SEQUENCE [LARGE SCALE GENOMIC DNA]</scope>
    <source>
        <strain evidence="2 3">FDAARGOS_1141</strain>
    </source>
</reference>
<gene>
    <name evidence="2" type="ORF">I6I98_14725</name>
</gene>
<evidence type="ECO:0000313" key="3">
    <source>
        <dbReference type="Proteomes" id="UP000595498"/>
    </source>
</evidence>
<sequence>MFVPASDGDNLATYIDQTLTRYFLFRVWSTTVQHLFNICCLSEAGTKQVRIFPRTLPEVNVPPPPNNTGFPPSRPSYPSLPSFPPIYPPGGDGDGDGGGDGGRGTDVAEA</sequence>
<dbReference type="EMBL" id="CP068224">
    <property type="protein sequence ID" value="QQT51548.1"/>
    <property type="molecule type" value="Genomic_DNA"/>
</dbReference>
<protein>
    <submittedName>
        <fullName evidence="2">Uncharacterized protein</fullName>
    </submittedName>
</protein>
<feature type="region of interest" description="Disordered" evidence="1">
    <location>
        <begin position="56"/>
        <end position="110"/>
    </location>
</feature>
<evidence type="ECO:0000313" key="2">
    <source>
        <dbReference type="EMBL" id="QQT51548.1"/>
    </source>
</evidence>
<name>A0ABX7CKH3_SPHMU</name>
<keyword evidence="3" id="KW-1185">Reference proteome</keyword>
<organism evidence="2 3">
    <name type="scientific">Sphingobacterium multivorum</name>
    <dbReference type="NCBI Taxonomy" id="28454"/>
    <lineage>
        <taxon>Bacteria</taxon>
        <taxon>Pseudomonadati</taxon>
        <taxon>Bacteroidota</taxon>
        <taxon>Sphingobacteriia</taxon>
        <taxon>Sphingobacteriales</taxon>
        <taxon>Sphingobacteriaceae</taxon>
        <taxon>Sphingobacterium</taxon>
    </lineage>
</organism>
<dbReference type="Proteomes" id="UP000595498">
    <property type="component" value="Chromosome"/>
</dbReference>